<feature type="compositionally biased region" description="Polar residues" evidence="7">
    <location>
        <begin position="997"/>
        <end position="1006"/>
    </location>
</feature>
<evidence type="ECO:0000313" key="11">
    <source>
        <dbReference type="Proteomes" id="UP000663854"/>
    </source>
</evidence>
<keyword evidence="4" id="KW-0963">Cytoplasm</keyword>
<dbReference type="GO" id="GO:0005737">
    <property type="term" value="C:cytoplasm"/>
    <property type="evidence" value="ECO:0007669"/>
    <property type="project" value="InterPro"/>
</dbReference>
<dbReference type="GO" id="GO:0005634">
    <property type="term" value="C:nucleus"/>
    <property type="evidence" value="ECO:0007669"/>
    <property type="project" value="TreeGrafter"/>
</dbReference>
<dbReference type="Pfam" id="PF08718">
    <property type="entry name" value="GLTP"/>
    <property type="match status" value="1"/>
</dbReference>
<dbReference type="SUPFAM" id="SSF110004">
    <property type="entry name" value="Glycolipid transfer protein, GLTP"/>
    <property type="match status" value="1"/>
</dbReference>
<evidence type="ECO:0000313" key="9">
    <source>
        <dbReference type="EMBL" id="CAF0997313.1"/>
    </source>
</evidence>
<dbReference type="GO" id="GO:0008017">
    <property type="term" value="F:microtubule binding"/>
    <property type="evidence" value="ECO:0007669"/>
    <property type="project" value="InterPro"/>
</dbReference>
<comment type="similarity">
    <text evidence="5">Belongs to the TRAFAC class myosin-kinesin ATPase superfamily. Kinesin family.</text>
</comment>
<dbReference type="InterPro" id="IPR001752">
    <property type="entry name" value="Kinesin_motor_dom"/>
</dbReference>
<dbReference type="InterPro" id="IPR027417">
    <property type="entry name" value="P-loop_NTPase"/>
</dbReference>
<reference evidence="9" key="1">
    <citation type="submission" date="2021-02" db="EMBL/GenBank/DDBJ databases">
        <authorList>
            <person name="Nowell W R."/>
        </authorList>
    </citation>
    <scope>NUCLEOTIDE SEQUENCE</scope>
</reference>
<keyword evidence="3 5" id="KW-0067">ATP-binding</keyword>
<dbReference type="InterPro" id="IPR036961">
    <property type="entry name" value="Kinesin_motor_dom_sf"/>
</dbReference>
<dbReference type="GO" id="GO:0007018">
    <property type="term" value="P:microtubule-based movement"/>
    <property type="evidence" value="ECO:0007669"/>
    <property type="project" value="InterPro"/>
</dbReference>
<dbReference type="Proteomes" id="UP000663854">
    <property type="component" value="Unassembled WGS sequence"/>
</dbReference>
<evidence type="ECO:0000313" key="10">
    <source>
        <dbReference type="EMBL" id="CAF1418971.1"/>
    </source>
</evidence>
<gene>
    <name evidence="10" type="ORF">JXQ802_LOCUS35741</name>
    <name evidence="9" type="ORF">PYM288_LOCUS14429</name>
</gene>
<dbReference type="EMBL" id="CAJNOH010000317">
    <property type="protein sequence ID" value="CAF0997313.1"/>
    <property type="molecule type" value="Genomic_DNA"/>
</dbReference>
<sequence length="1019" mass="117244">MIMNTTRLMLDNTYNLFIPISDNCMKLNNNQCNTFLLYFGLPNSPITAINNDDILISTSESESEVEFDSNKLIVSDTNNNISNEIVYETFFSQLLHKFSILDTLPFEELQSELFLETCEDYLSLVGKFNSPIFAPLKADVNGNINKLRRKINENVIKFQTLYSILNHEIQAQTTNARNSATDALLWLKRAFEFLSNFLHEFGIGDKTLADSVSKAYEQSLRKYHGILARSVFSFALRVVPNNTEFLRSLAIHSNDASENLFKQQIFKEMLDHSSSMSSVLQKITLFYSNHGLESTTIYFDFKMTLRTPMKRIQFGSRDLLANGGGCPVEVFCRLRPPKDNNNDQEIDNSSSSVKISSSTELTLYSSENAKNGQIRESHYEFTHILTDDVSQSAAFKELAIPLLDDLIQGKNSVLFTYGITGSGKTYTMMGPLNNPGLIPRSFDVIFNSIGSYLGKKNLLRSDRQNGYEIQSEAEILLERQRKEIPITKANNNQRAKASEPTNIRTLDMTSIWNAQLNENCSYFVFVTFVEIYNNYIYDLFDDDILNKAPQSKQLREDNRGRPYIRDVKEIEVRSSEEAIELLNMGLKRRRIAHTQLNTESSRSHSVLSMRLIQFHNDIPLTSLTKDDLTISTIHLVDLAGSERVNRAKTVGERVKEASNINSSLMVLRQCFEVLRENQAQGTSKMVPYRESKLTSFFKSYFDGEGRIRMILCVNPTADGYEEIQHALKFGELTKDVMVPRALPPPPPPPPIPPKVTRGHGVLREVDNQQQQQSVPFFTEFNAQALIAPFPPLEYSLLDGVGVDEAILSLEEHLRRRIDERHRLNMLIHEQHDYLHKFTLEFASDYDSTISDHDELMKENEQQSKTIRHLQTRIKLLEKSQNDFYKTTNQMERENKTLKSKIEDRNNEIKSLKVERRKDKIDFENKLKIKINELEQQYFNELKTKEIQMRELERQHDDKLNIIRSMAATNTNTPTNENVYQNPLSARKRCPSEERILQETSTQSPVSRQAPAVPPKRFRM</sequence>
<dbReference type="GO" id="GO:0003777">
    <property type="term" value="F:microtubule motor activity"/>
    <property type="evidence" value="ECO:0007669"/>
    <property type="project" value="InterPro"/>
</dbReference>
<keyword evidence="5" id="KW-0505">Motor protein</keyword>
<dbReference type="GO" id="GO:0005871">
    <property type="term" value="C:kinesin complex"/>
    <property type="evidence" value="ECO:0007669"/>
    <property type="project" value="TreeGrafter"/>
</dbReference>
<evidence type="ECO:0000256" key="5">
    <source>
        <dbReference type="PROSITE-ProRule" id="PRU00283"/>
    </source>
</evidence>
<evidence type="ECO:0000256" key="1">
    <source>
        <dbReference type="ARBA" id="ARBA00004245"/>
    </source>
</evidence>
<organism evidence="9 11">
    <name type="scientific">Rotaria sordida</name>
    <dbReference type="NCBI Taxonomy" id="392033"/>
    <lineage>
        <taxon>Eukaryota</taxon>
        <taxon>Metazoa</taxon>
        <taxon>Spiralia</taxon>
        <taxon>Gnathifera</taxon>
        <taxon>Rotifera</taxon>
        <taxon>Eurotatoria</taxon>
        <taxon>Bdelloidea</taxon>
        <taxon>Philodinida</taxon>
        <taxon>Philodinidae</taxon>
        <taxon>Rotaria</taxon>
    </lineage>
</organism>
<keyword evidence="12" id="KW-1185">Reference proteome</keyword>
<comment type="subcellular location">
    <subcellularLocation>
        <location evidence="1">Cytoplasm</location>
        <location evidence="1">Cytoskeleton</location>
    </subcellularLocation>
</comment>
<dbReference type="GO" id="GO:0005524">
    <property type="term" value="F:ATP binding"/>
    <property type="evidence" value="ECO:0007669"/>
    <property type="project" value="UniProtKB-UniRule"/>
</dbReference>
<dbReference type="GO" id="GO:0005874">
    <property type="term" value="C:microtubule"/>
    <property type="evidence" value="ECO:0007669"/>
    <property type="project" value="TreeGrafter"/>
</dbReference>
<dbReference type="InterPro" id="IPR036497">
    <property type="entry name" value="GLTP_sf"/>
</dbReference>
<dbReference type="InterPro" id="IPR019821">
    <property type="entry name" value="Kinesin_motor_CS"/>
</dbReference>
<feature type="coiled-coil region" evidence="6">
    <location>
        <begin position="852"/>
        <end position="961"/>
    </location>
</feature>
<dbReference type="SMART" id="SM00129">
    <property type="entry name" value="KISc"/>
    <property type="match status" value="1"/>
</dbReference>
<evidence type="ECO:0000256" key="7">
    <source>
        <dbReference type="SAM" id="MobiDB-lite"/>
    </source>
</evidence>
<proteinExistence type="inferred from homology"/>
<evidence type="ECO:0000256" key="2">
    <source>
        <dbReference type="ARBA" id="ARBA00022741"/>
    </source>
</evidence>
<evidence type="ECO:0000256" key="4">
    <source>
        <dbReference type="ARBA" id="ARBA00023212"/>
    </source>
</evidence>
<dbReference type="PROSITE" id="PS00411">
    <property type="entry name" value="KINESIN_MOTOR_1"/>
    <property type="match status" value="1"/>
</dbReference>
<dbReference type="EMBL" id="CAJNOL010001788">
    <property type="protein sequence ID" value="CAF1418971.1"/>
    <property type="molecule type" value="Genomic_DNA"/>
</dbReference>
<dbReference type="Gene3D" id="1.10.3520.10">
    <property type="entry name" value="Glycolipid transfer protein"/>
    <property type="match status" value="1"/>
</dbReference>
<keyword evidence="2 5" id="KW-0547">Nucleotide-binding</keyword>
<keyword evidence="4" id="KW-0206">Cytoskeleton</keyword>
<protein>
    <recommendedName>
        <fullName evidence="8">Kinesin motor domain-containing protein</fullName>
    </recommendedName>
</protein>
<dbReference type="PANTHER" id="PTHR24115">
    <property type="entry name" value="KINESIN-RELATED"/>
    <property type="match status" value="1"/>
</dbReference>
<name>A0A814GJW6_9BILA</name>
<feature type="domain" description="Kinesin motor" evidence="8">
    <location>
        <begin position="327"/>
        <end position="736"/>
    </location>
</feature>
<feature type="binding site" evidence="5">
    <location>
        <begin position="418"/>
        <end position="425"/>
    </location>
    <ligand>
        <name>ATP</name>
        <dbReference type="ChEBI" id="CHEBI:30616"/>
    </ligand>
</feature>
<dbReference type="PROSITE" id="PS50067">
    <property type="entry name" value="KINESIN_MOTOR_2"/>
    <property type="match status" value="1"/>
</dbReference>
<dbReference type="SUPFAM" id="SSF52540">
    <property type="entry name" value="P-loop containing nucleoside triphosphate hydrolases"/>
    <property type="match status" value="1"/>
</dbReference>
<evidence type="ECO:0000313" key="12">
    <source>
        <dbReference type="Proteomes" id="UP000663870"/>
    </source>
</evidence>
<dbReference type="Pfam" id="PF00225">
    <property type="entry name" value="Kinesin"/>
    <property type="match status" value="1"/>
</dbReference>
<dbReference type="GO" id="GO:0016887">
    <property type="term" value="F:ATP hydrolysis activity"/>
    <property type="evidence" value="ECO:0007669"/>
    <property type="project" value="TreeGrafter"/>
</dbReference>
<keyword evidence="6" id="KW-0175">Coiled coil</keyword>
<evidence type="ECO:0000256" key="6">
    <source>
        <dbReference type="SAM" id="Coils"/>
    </source>
</evidence>
<dbReference type="GO" id="GO:0120013">
    <property type="term" value="F:lipid transfer activity"/>
    <property type="evidence" value="ECO:0007669"/>
    <property type="project" value="InterPro"/>
</dbReference>
<dbReference type="PANTHER" id="PTHR24115:SF600">
    <property type="entry name" value="KINESIN-LIKE PROTEIN KIF23"/>
    <property type="match status" value="1"/>
</dbReference>
<dbReference type="Gene3D" id="3.40.850.10">
    <property type="entry name" value="Kinesin motor domain"/>
    <property type="match status" value="1"/>
</dbReference>
<dbReference type="InterPro" id="IPR027640">
    <property type="entry name" value="Kinesin-like_fam"/>
</dbReference>
<accession>A0A814GJW6</accession>
<dbReference type="FunFam" id="1.10.3520.10:FF:000001">
    <property type="entry name" value="Pleckstrin domain-containing family A member 8"/>
    <property type="match status" value="1"/>
</dbReference>
<feature type="region of interest" description="Disordered" evidence="7">
    <location>
        <begin position="996"/>
        <end position="1019"/>
    </location>
</feature>
<evidence type="ECO:0000259" key="8">
    <source>
        <dbReference type="PROSITE" id="PS50067"/>
    </source>
</evidence>
<dbReference type="PRINTS" id="PR00380">
    <property type="entry name" value="KINESINHEAVY"/>
</dbReference>
<dbReference type="AlphaFoldDB" id="A0A814GJW6"/>
<dbReference type="Proteomes" id="UP000663870">
    <property type="component" value="Unassembled WGS sequence"/>
</dbReference>
<evidence type="ECO:0000256" key="3">
    <source>
        <dbReference type="ARBA" id="ARBA00022840"/>
    </source>
</evidence>
<dbReference type="InterPro" id="IPR014830">
    <property type="entry name" value="Glycolipid_transfer_prot_dom"/>
</dbReference>
<comment type="caution">
    <text evidence="9">The sequence shown here is derived from an EMBL/GenBank/DDBJ whole genome shotgun (WGS) entry which is preliminary data.</text>
</comment>